<evidence type="ECO:0000256" key="1">
    <source>
        <dbReference type="SAM" id="Phobius"/>
    </source>
</evidence>
<dbReference type="InterPro" id="IPR001623">
    <property type="entry name" value="DnaJ_domain"/>
</dbReference>
<sequence>MNLQKAPHKLKLLLTRPASYDIKKKTHYEILGIPKTATDEEIKRAFFERSRELHPDGDLYKDSGNNKSSVNKNHWSYKSKTQSFMELKDAYDVLRRSDKKKEYDSMLFDMESRDGYLYPTSSRDGGGGLSNSIHTGAPSPRVSMRDMRGHFFDPNKYFETEEKNKRYFRYGISVTLIFIFANVLFVSYQQKKKILVDEYKRRRSVGIL</sequence>
<keyword evidence="1" id="KW-0472">Membrane</keyword>
<dbReference type="PROSITE" id="PS50076">
    <property type="entry name" value="DNAJ_2"/>
    <property type="match status" value="1"/>
</dbReference>
<dbReference type="STRING" id="174720.A0A0N5BCZ4"/>
<dbReference type="Proteomes" id="UP000046392">
    <property type="component" value="Unplaced"/>
</dbReference>
<reference evidence="4" key="1">
    <citation type="submission" date="2017-02" db="UniProtKB">
        <authorList>
            <consortium name="WormBaseParasite"/>
        </authorList>
    </citation>
    <scope>IDENTIFICATION</scope>
</reference>
<evidence type="ECO:0000259" key="2">
    <source>
        <dbReference type="PROSITE" id="PS50076"/>
    </source>
</evidence>
<accession>A0A0N5BCZ4</accession>
<feature type="transmembrane region" description="Helical" evidence="1">
    <location>
        <begin position="167"/>
        <end position="186"/>
    </location>
</feature>
<protein>
    <submittedName>
        <fullName evidence="4">J domain-containing protein</fullName>
    </submittedName>
</protein>
<dbReference type="AlphaFoldDB" id="A0A0N5BCZ4"/>
<keyword evidence="3" id="KW-1185">Reference proteome</keyword>
<evidence type="ECO:0000313" key="3">
    <source>
        <dbReference type="Proteomes" id="UP000046392"/>
    </source>
</evidence>
<dbReference type="InterPro" id="IPR052763">
    <property type="entry name" value="DnaJ_C4"/>
</dbReference>
<keyword evidence="1" id="KW-0812">Transmembrane</keyword>
<organism evidence="3 4">
    <name type="scientific">Strongyloides papillosus</name>
    <name type="common">Intestinal threadworm</name>
    <dbReference type="NCBI Taxonomy" id="174720"/>
    <lineage>
        <taxon>Eukaryota</taxon>
        <taxon>Metazoa</taxon>
        <taxon>Ecdysozoa</taxon>
        <taxon>Nematoda</taxon>
        <taxon>Chromadorea</taxon>
        <taxon>Rhabditida</taxon>
        <taxon>Tylenchina</taxon>
        <taxon>Panagrolaimomorpha</taxon>
        <taxon>Strongyloidoidea</taxon>
        <taxon>Strongyloididae</taxon>
        <taxon>Strongyloides</taxon>
    </lineage>
</organism>
<name>A0A0N5BCZ4_STREA</name>
<dbReference type="Gene3D" id="1.10.287.110">
    <property type="entry name" value="DnaJ domain"/>
    <property type="match status" value="1"/>
</dbReference>
<dbReference type="InterPro" id="IPR036869">
    <property type="entry name" value="J_dom_sf"/>
</dbReference>
<dbReference type="SUPFAM" id="SSF46565">
    <property type="entry name" value="Chaperone J-domain"/>
    <property type="match status" value="1"/>
</dbReference>
<keyword evidence="1" id="KW-1133">Transmembrane helix</keyword>
<proteinExistence type="predicted"/>
<dbReference type="SMART" id="SM00271">
    <property type="entry name" value="DnaJ"/>
    <property type="match status" value="1"/>
</dbReference>
<dbReference type="WBParaSite" id="SPAL_0000388700.1">
    <property type="protein sequence ID" value="SPAL_0000388700.1"/>
    <property type="gene ID" value="SPAL_0000388700"/>
</dbReference>
<dbReference type="CDD" id="cd06257">
    <property type="entry name" value="DnaJ"/>
    <property type="match status" value="1"/>
</dbReference>
<feature type="domain" description="J" evidence="2">
    <location>
        <begin position="26"/>
        <end position="107"/>
    </location>
</feature>
<dbReference type="Pfam" id="PF00226">
    <property type="entry name" value="DnaJ"/>
    <property type="match status" value="1"/>
</dbReference>
<dbReference type="PRINTS" id="PR00625">
    <property type="entry name" value="JDOMAIN"/>
</dbReference>
<evidence type="ECO:0000313" key="4">
    <source>
        <dbReference type="WBParaSite" id="SPAL_0000388700.1"/>
    </source>
</evidence>
<dbReference type="PANTHER" id="PTHR44825">
    <property type="match status" value="1"/>
</dbReference>
<dbReference type="PANTHER" id="PTHR44825:SF1">
    <property type="entry name" value="DNAJ HOMOLOG SUBFAMILY C MEMBER 4"/>
    <property type="match status" value="1"/>
</dbReference>